<feature type="transmembrane region" description="Helical" evidence="1">
    <location>
        <begin position="280"/>
        <end position="302"/>
    </location>
</feature>
<feature type="transmembrane region" description="Helical" evidence="1">
    <location>
        <begin position="220"/>
        <end position="241"/>
    </location>
</feature>
<dbReference type="OrthoDB" id="9779080at2"/>
<feature type="transmembrane region" description="Helical" evidence="1">
    <location>
        <begin position="61"/>
        <end position="83"/>
    </location>
</feature>
<keyword evidence="1" id="KW-0472">Membrane</keyword>
<keyword evidence="1" id="KW-1133">Transmembrane helix</keyword>
<dbReference type="Pfam" id="PF07670">
    <property type="entry name" value="Gate"/>
    <property type="match status" value="2"/>
</dbReference>
<keyword evidence="1" id="KW-0812">Transmembrane</keyword>
<feature type="domain" description="Nucleoside transporter/FeoB GTPase Gate" evidence="2">
    <location>
        <begin position="178"/>
        <end position="267"/>
    </location>
</feature>
<feature type="transmembrane region" description="Helical" evidence="1">
    <location>
        <begin position="20"/>
        <end position="41"/>
    </location>
</feature>
<feature type="transmembrane region" description="Helical" evidence="1">
    <location>
        <begin position="90"/>
        <end position="109"/>
    </location>
</feature>
<protein>
    <submittedName>
        <fullName evidence="3">Nucleoside recognition domain protein</fullName>
    </submittedName>
</protein>
<organism evidence="3 4">
    <name type="scientific">Caldalkalibacillus thermarum (strain TA2.A1)</name>
    <dbReference type="NCBI Taxonomy" id="986075"/>
    <lineage>
        <taxon>Bacteria</taxon>
        <taxon>Bacillati</taxon>
        <taxon>Bacillota</taxon>
        <taxon>Bacilli</taxon>
        <taxon>Bacillales</taxon>
        <taxon>Bacillaceae</taxon>
        <taxon>Caldalkalibacillus</taxon>
    </lineage>
</organism>
<accession>F5L6V0</accession>
<dbReference type="RefSeq" id="WP_007504545.1">
    <property type="nucleotide sequence ID" value="NZ_AFCE01000132.1"/>
</dbReference>
<dbReference type="EMBL" id="AFCE01000132">
    <property type="protein sequence ID" value="EGL82936.1"/>
    <property type="molecule type" value="Genomic_DNA"/>
</dbReference>
<feature type="domain" description="Nucleoside transporter/FeoB GTPase Gate" evidence="2">
    <location>
        <begin position="19"/>
        <end position="101"/>
    </location>
</feature>
<proteinExistence type="predicted"/>
<feature type="transmembrane region" description="Helical" evidence="1">
    <location>
        <begin position="115"/>
        <end position="139"/>
    </location>
</feature>
<gene>
    <name evidence="3" type="ORF">CathTA2_1550</name>
</gene>
<feature type="transmembrane region" description="Helical" evidence="1">
    <location>
        <begin position="253"/>
        <end position="274"/>
    </location>
</feature>
<dbReference type="InterPro" id="IPR011642">
    <property type="entry name" value="Gate_dom"/>
</dbReference>
<evidence type="ECO:0000259" key="2">
    <source>
        <dbReference type="Pfam" id="PF07670"/>
    </source>
</evidence>
<feature type="transmembrane region" description="Helical" evidence="1">
    <location>
        <begin position="177"/>
        <end position="200"/>
    </location>
</feature>
<evidence type="ECO:0000313" key="4">
    <source>
        <dbReference type="Proteomes" id="UP000010716"/>
    </source>
</evidence>
<dbReference type="eggNOG" id="COG0370">
    <property type="taxonomic scope" value="Bacteria"/>
</dbReference>
<evidence type="ECO:0000313" key="3">
    <source>
        <dbReference type="EMBL" id="EGL82936.1"/>
    </source>
</evidence>
<dbReference type="AlphaFoldDB" id="F5L6V0"/>
<name>F5L6V0_CALTT</name>
<sequence length="323" mass="35636">MNRLHTLKQGLRVGLETTWILGKVIFPVTLIVTVLSYTPVIDWVVRWCTPVMSWIGLPGEASIPFVLANLLNLYAGIGAILTLDLTVKEVFILAVMMSFSHNLLIESAVAKKVGVSMTVAVAVRLGLAFVSAFLIHLIWQGGDQPARYGFIPAQAEAELTGWGAVVWEGLQTAGIGVLQLAAVVIPLMIMIEWLKAVNVLERFNVWMRPLTKLLGLSPNTSVTLGAGLVFGLAFGAGVIIQQFKEENISKKDMYLLFIFLVACHAVIEDTLIFVPLGIPVWPLLVARLVIAILLTMLIAFIWNRLERNKQLAYRTENEVQHDV</sequence>
<dbReference type="Proteomes" id="UP000010716">
    <property type="component" value="Unassembled WGS sequence"/>
</dbReference>
<comment type="caution">
    <text evidence="3">The sequence shown here is derived from an EMBL/GenBank/DDBJ whole genome shotgun (WGS) entry which is preliminary data.</text>
</comment>
<reference evidence="3 4" key="1">
    <citation type="journal article" date="2011" name="J. Bacteriol.">
        <title>Draft genome sequence of the thermoalkaliphilic Caldalkalibacillus thermarum strain TA2.A1.</title>
        <authorList>
            <person name="Kalamorz F."/>
            <person name="Keis S."/>
            <person name="McMillan D.G."/>
            <person name="Olsson K."/>
            <person name="Stanton J.A."/>
            <person name="Stockwell P."/>
            <person name="Black M.A."/>
            <person name="Klingeman D.M."/>
            <person name="Land M.L."/>
            <person name="Han C.S."/>
            <person name="Martin S.L."/>
            <person name="Becher S.A."/>
            <person name="Peddie C.J."/>
            <person name="Morgan H.W."/>
            <person name="Matthies D."/>
            <person name="Preiss L."/>
            <person name="Meier T."/>
            <person name="Brown S.D."/>
            <person name="Cook G.M."/>
        </authorList>
    </citation>
    <scope>NUCLEOTIDE SEQUENCE [LARGE SCALE GENOMIC DNA]</scope>
    <source>
        <strain evidence="3 4">TA2.A1</strain>
    </source>
</reference>
<evidence type="ECO:0000256" key="1">
    <source>
        <dbReference type="SAM" id="Phobius"/>
    </source>
</evidence>